<evidence type="ECO:0000313" key="7">
    <source>
        <dbReference type="EMBL" id="PZQ84218.1"/>
    </source>
</evidence>
<dbReference type="PANTHER" id="PTHR12151">
    <property type="entry name" value="ELECTRON TRANSPORT PROTIN SCO1/SENC FAMILY MEMBER"/>
    <property type="match status" value="1"/>
</dbReference>
<reference evidence="7 8" key="1">
    <citation type="submission" date="2017-08" db="EMBL/GenBank/DDBJ databases">
        <title>Infants hospitalized years apart are colonized by the same room-sourced microbial strains.</title>
        <authorList>
            <person name="Brooks B."/>
            <person name="Olm M.R."/>
            <person name="Firek B.A."/>
            <person name="Baker R."/>
            <person name="Thomas B.C."/>
            <person name="Morowitz M.J."/>
            <person name="Banfield J.F."/>
        </authorList>
    </citation>
    <scope>NUCLEOTIDE SEQUENCE [LARGE SCALE GENOMIC DNA]</scope>
    <source>
        <strain evidence="7">S2_005_001_R2_27</strain>
    </source>
</reference>
<protein>
    <submittedName>
        <fullName evidence="7">SCO family protein</fullName>
    </submittedName>
</protein>
<dbReference type="PROSITE" id="PS51352">
    <property type="entry name" value="THIOREDOXIN_2"/>
    <property type="match status" value="1"/>
</dbReference>
<feature type="domain" description="Thioredoxin" evidence="6">
    <location>
        <begin position="38"/>
        <end position="199"/>
    </location>
</feature>
<proteinExistence type="inferred from homology"/>
<keyword evidence="4" id="KW-1015">Disulfide bond</keyword>
<feature type="binding site" evidence="3">
    <location>
        <position position="163"/>
    </location>
    <ligand>
        <name>Cu cation</name>
        <dbReference type="ChEBI" id="CHEBI:23378"/>
    </ligand>
</feature>
<evidence type="ECO:0000256" key="4">
    <source>
        <dbReference type="PIRSR" id="PIRSR603782-2"/>
    </source>
</evidence>
<evidence type="ECO:0000313" key="8">
    <source>
        <dbReference type="Proteomes" id="UP000248887"/>
    </source>
</evidence>
<keyword evidence="3" id="KW-0479">Metal-binding</keyword>
<keyword evidence="5" id="KW-0472">Membrane</keyword>
<dbReference type="GO" id="GO:0046872">
    <property type="term" value="F:metal ion binding"/>
    <property type="evidence" value="ECO:0007669"/>
    <property type="project" value="UniProtKB-KW"/>
</dbReference>
<dbReference type="FunFam" id="3.40.30.10:FF:000013">
    <property type="entry name" value="Blast:Protein SCO1 homolog, mitochondrial"/>
    <property type="match status" value="1"/>
</dbReference>
<name>A0A2W5R2X3_ANCNO</name>
<comment type="similarity">
    <text evidence="1">Belongs to the SCO1/2 family.</text>
</comment>
<evidence type="ECO:0000259" key="6">
    <source>
        <dbReference type="PROSITE" id="PS51352"/>
    </source>
</evidence>
<dbReference type="Pfam" id="PF02630">
    <property type="entry name" value="SCO1-SenC"/>
    <property type="match status" value="1"/>
</dbReference>
<dbReference type="CDD" id="cd02968">
    <property type="entry name" value="SCO"/>
    <property type="match status" value="1"/>
</dbReference>
<feature type="binding site" evidence="3">
    <location>
        <position position="76"/>
    </location>
    <ligand>
        <name>Cu cation</name>
        <dbReference type="ChEBI" id="CHEBI:23378"/>
    </ligand>
</feature>
<dbReference type="AlphaFoldDB" id="A0A2W5R2X3"/>
<accession>A0A2W5R2X3</accession>
<gene>
    <name evidence="7" type="ORF">DI549_05620</name>
</gene>
<feature type="transmembrane region" description="Helical" evidence="5">
    <location>
        <begin position="7"/>
        <end position="26"/>
    </location>
</feature>
<dbReference type="PANTHER" id="PTHR12151:SF25">
    <property type="entry name" value="LINALOOL DEHYDRATASE_ISOMERASE DOMAIN-CONTAINING PROTEIN"/>
    <property type="match status" value="1"/>
</dbReference>
<feature type="binding site" evidence="3">
    <location>
        <position position="80"/>
    </location>
    <ligand>
        <name>Cu cation</name>
        <dbReference type="ChEBI" id="CHEBI:23378"/>
    </ligand>
</feature>
<dbReference type="InterPro" id="IPR003782">
    <property type="entry name" value="SCO1/SenC"/>
</dbReference>
<dbReference type="Proteomes" id="UP000248887">
    <property type="component" value="Unassembled WGS sequence"/>
</dbReference>
<sequence>MRVKRLRWILWGLVVIAAAGFGFLMLRTPPVPPGASVIDVSELGGPFTLTDQNGRAVTQADISGRPYAVFFGFTHCPDVCPTTLFGLTQLMAALGPDADRFKILFVSVDPERDTVEQLRLYMTSFDPRITALTGTPEATAQMLKNYRAYARKVPTEGGYTMDHTALVFLMGSDGRFVSTLDLHEPQEIQLGKLRRLVDR</sequence>
<comment type="caution">
    <text evidence="7">The sequence shown here is derived from an EMBL/GenBank/DDBJ whole genome shotgun (WGS) entry which is preliminary data.</text>
</comment>
<evidence type="ECO:0000256" key="2">
    <source>
        <dbReference type="ARBA" id="ARBA00023008"/>
    </source>
</evidence>
<dbReference type="InterPro" id="IPR013766">
    <property type="entry name" value="Thioredoxin_domain"/>
</dbReference>
<dbReference type="InterPro" id="IPR036249">
    <property type="entry name" value="Thioredoxin-like_sf"/>
</dbReference>
<dbReference type="Gene3D" id="3.40.30.10">
    <property type="entry name" value="Glutaredoxin"/>
    <property type="match status" value="1"/>
</dbReference>
<evidence type="ECO:0000256" key="3">
    <source>
        <dbReference type="PIRSR" id="PIRSR603782-1"/>
    </source>
</evidence>
<keyword evidence="5" id="KW-1133">Transmembrane helix</keyword>
<dbReference type="SUPFAM" id="SSF52833">
    <property type="entry name" value="Thioredoxin-like"/>
    <property type="match status" value="1"/>
</dbReference>
<keyword evidence="2 3" id="KW-0186">Copper</keyword>
<keyword evidence="5" id="KW-0812">Transmembrane</keyword>
<evidence type="ECO:0000256" key="1">
    <source>
        <dbReference type="ARBA" id="ARBA00010996"/>
    </source>
</evidence>
<organism evidence="7 8">
    <name type="scientific">Ancylobacter novellus</name>
    <name type="common">Thiobacillus novellus</name>
    <dbReference type="NCBI Taxonomy" id="921"/>
    <lineage>
        <taxon>Bacteria</taxon>
        <taxon>Pseudomonadati</taxon>
        <taxon>Pseudomonadota</taxon>
        <taxon>Alphaproteobacteria</taxon>
        <taxon>Hyphomicrobiales</taxon>
        <taxon>Xanthobacteraceae</taxon>
        <taxon>Ancylobacter</taxon>
    </lineage>
</organism>
<evidence type="ECO:0000256" key="5">
    <source>
        <dbReference type="SAM" id="Phobius"/>
    </source>
</evidence>
<feature type="disulfide bond" description="Redox-active" evidence="4">
    <location>
        <begin position="76"/>
        <end position="80"/>
    </location>
</feature>
<dbReference type="EMBL" id="QFQD01000012">
    <property type="protein sequence ID" value="PZQ84218.1"/>
    <property type="molecule type" value="Genomic_DNA"/>
</dbReference>